<dbReference type="PROSITE" id="PS51257">
    <property type="entry name" value="PROKAR_LIPOPROTEIN"/>
    <property type="match status" value="1"/>
</dbReference>
<feature type="signal peptide" evidence="1">
    <location>
        <begin position="1"/>
        <end position="21"/>
    </location>
</feature>
<protein>
    <submittedName>
        <fullName evidence="2">Uncharacterized protein</fullName>
    </submittedName>
</protein>
<sequence length="161" mass="17697">MQKLNVLIFFISMLFVSCSNNDQNDLVDSEQEYIETTNLMDFIEKSNPKSTAKGSAGWPYTGCKEFTIKVGSDAIGGTVETKVNHCCNKGVCAAAPIWNLIIGIFGGNQTFFSDPTLKPVDVVESSLIPIGDYDVKVKETSYSLNEDGEIIDLLYVGHKVR</sequence>
<evidence type="ECO:0000256" key="1">
    <source>
        <dbReference type="SAM" id="SignalP"/>
    </source>
</evidence>
<gene>
    <name evidence="2" type="ORF">H7U19_00890</name>
</gene>
<keyword evidence="1" id="KW-0732">Signal</keyword>
<reference evidence="2" key="1">
    <citation type="submission" date="2020-08" db="EMBL/GenBank/DDBJ databases">
        <title>Hyunsoonleella sp. strain SJ7 genome sequencing and assembly.</title>
        <authorList>
            <person name="Kim I."/>
        </authorList>
    </citation>
    <scope>NUCLEOTIDE SEQUENCE</scope>
    <source>
        <strain evidence="2">SJ7</strain>
    </source>
</reference>
<keyword evidence="3" id="KW-1185">Reference proteome</keyword>
<proteinExistence type="predicted"/>
<dbReference type="AlphaFoldDB" id="A0A923KHM3"/>
<evidence type="ECO:0000313" key="2">
    <source>
        <dbReference type="EMBL" id="MBC3756939.1"/>
    </source>
</evidence>
<name>A0A923KHM3_9FLAO</name>
<comment type="caution">
    <text evidence="2">The sequence shown here is derived from an EMBL/GenBank/DDBJ whole genome shotgun (WGS) entry which is preliminary data.</text>
</comment>
<dbReference type="RefSeq" id="WP_186557953.1">
    <property type="nucleotide sequence ID" value="NZ_JACNMF010000001.1"/>
</dbReference>
<accession>A0A923KHM3</accession>
<organism evidence="2 3">
    <name type="scientific">Hyunsoonleella aquatilis</name>
    <dbReference type="NCBI Taxonomy" id="2762758"/>
    <lineage>
        <taxon>Bacteria</taxon>
        <taxon>Pseudomonadati</taxon>
        <taxon>Bacteroidota</taxon>
        <taxon>Flavobacteriia</taxon>
        <taxon>Flavobacteriales</taxon>
        <taxon>Flavobacteriaceae</taxon>
    </lineage>
</organism>
<evidence type="ECO:0000313" key="3">
    <source>
        <dbReference type="Proteomes" id="UP000656244"/>
    </source>
</evidence>
<dbReference type="EMBL" id="JACNMF010000001">
    <property type="protein sequence ID" value="MBC3756939.1"/>
    <property type="molecule type" value="Genomic_DNA"/>
</dbReference>
<dbReference type="Proteomes" id="UP000656244">
    <property type="component" value="Unassembled WGS sequence"/>
</dbReference>
<feature type="chain" id="PRO_5038123587" evidence="1">
    <location>
        <begin position="22"/>
        <end position="161"/>
    </location>
</feature>